<organism evidence="2 3">
    <name type="scientific">Zizania palustris</name>
    <name type="common">Northern wild rice</name>
    <dbReference type="NCBI Taxonomy" id="103762"/>
    <lineage>
        <taxon>Eukaryota</taxon>
        <taxon>Viridiplantae</taxon>
        <taxon>Streptophyta</taxon>
        <taxon>Embryophyta</taxon>
        <taxon>Tracheophyta</taxon>
        <taxon>Spermatophyta</taxon>
        <taxon>Magnoliopsida</taxon>
        <taxon>Liliopsida</taxon>
        <taxon>Poales</taxon>
        <taxon>Poaceae</taxon>
        <taxon>BOP clade</taxon>
        <taxon>Oryzoideae</taxon>
        <taxon>Oryzeae</taxon>
        <taxon>Zizaniinae</taxon>
        <taxon>Zizania</taxon>
    </lineage>
</organism>
<feature type="compositionally biased region" description="Polar residues" evidence="1">
    <location>
        <begin position="197"/>
        <end position="206"/>
    </location>
</feature>
<feature type="compositionally biased region" description="Basic and acidic residues" evidence="1">
    <location>
        <begin position="269"/>
        <end position="281"/>
    </location>
</feature>
<reference evidence="2" key="1">
    <citation type="journal article" date="2021" name="bioRxiv">
        <title>Whole Genome Assembly and Annotation of Northern Wild Rice, Zizania palustris L., Supports a Whole Genome Duplication in the Zizania Genus.</title>
        <authorList>
            <person name="Haas M."/>
            <person name="Kono T."/>
            <person name="Macchietto M."/>
            <person name="Millas R."/>
            <person name="McGilp L."/>
            <person name="Shao M."/>
            <person name="Duquette J."/>
            <person name="Hirsch C.N."/>
            <person name="Kimball J."/>
        </authorList>
    </citation>
    <scope>NUCLEOTIDE SEQUENCE</scope>
    <source>
        <tissue evidence="2">Fresh leaf tissue</tissue>
    </source>
</reference>
<evidence type="ECO:0000256" key="1">
    <source>
        <dbReference type="SAM" id="MobiDB-lite"/>
    </source>
</evidence>
<dbReference type="GO" id="GO:0003743">
    <property type="term" value="F:translation initiation factor activity"/>
    <property type="evidence" value="ECO:0007669"/>
    <property type="project" value="InterPro"/>
</dbReference>
<gene>
    <name evidence="2" type="ORF">GUJ93_ZPchr0002g26222</name>
</gene>
<evidence type="ECO:0000313" key="3">
    <source>
        <dbReference type="Proteomes" id="UP000729402"/>
    </source>
</evidence>
<sequence>MAVASAWAKPGSWALAAEEQDDLPLPPPPVPAADFPSLATAAATKVPKKKKALPVSLGEFNSTKFVAPAYRGLSTDEFISLPTGPRERTDEELASARGFGARWGGGGGGSRGDDEPRRGGSGTQDFGSSRADEADDWGAGKKPLERRDRMGGFGGESRADDVDDWVSAKRAAPPAPMERRERSVAFGGDSHSRTDDSASWVSNKSYSAGPATDGRRGGTVWGFNRDGGPNTDSWGRKREEVNGDGLSGGSRPRLNLQKRTLPLANDTDGEGKVEKEEKGEPQQKSNPFGAARPREEVLAAKGESGRKEDHKEEEKLEIQPKTRTSNPFGAARPREEVLAAKVEDQRKIDAKLQTMNLCEALPERSDVRGDENGSRQVPENPVEKA</sequence>
<dbReference type="Proteomes" id="UP000729402">
    <property type="component" value="Unassembled WGS sequence"/>
</dbReference>
<reference evidence="2" key="2">
    <citation type="submission" date="2021-02" db="EMBL/GenBank/DDBJ databases">
        <authorList>
            <person name="Kimball J.A."/>
            <person name="Haas M.W."/>
            <person name="Macchietto M."/>
            <person name="Kono T."/>
            <person name="Duquette J."/>
            <person name="Shao M."/>
        </authorList>
    </citation>
    <scope>NUCLEOTIDE SEQUENCE</scope>
    <source>
        <tissue evidence="2">Fresh leaf tissue</tissue>
    </source>
</reference>
<feature type="compositionally biased region" description="Basic and acidic residues" evidence="1">
    <location>
        <begin position="292"/>
        <end position="320"/>
    </location>
</feature>
<feature type="region of interest" description="Disordered" evidence="1">
    <location>
        <begin position="77"/>
        <end position="334"/>
    </location>
</feature>
<feature type="compositionally biased region" description="Basic and acidic residues" evidence="1">
    <location>
        <begin position="138"/>
        <end position="150"/>
    </location>
</feature>
<feature type="compositionally biased region" description="Gly residues" evidence="1">
    <location>
        <begin position="101"/>
        <end position="110"/>
    </location>
</feature>
<dbReference type="PANTHER" id="PTHR32091">
    <property type="entry name" value="EUKARYOTIC TRANSLATION INITIATION FACTOR 4B"/>
    <property type="match status" value="1"/>
</dbReference>
<dbReference type="OrthoDB" id="48651at2759"/>
<feature type="compositionally biased region" description="Basic and acidic residues" evidence="1">
    <location>
        <begin position="361"/>
        <end position="373"/>
    </location>
</feature>
<dbReference type="EMBL" id="JAAALK010000287">
    <property type="protein sequence ID" value="KAG8058861.1"/>
    <property type="molecule type" value="Genomic_DNA"/>
</dbReference>
<dbReference type="AlphaFoldDB" id="A0A8J5VG71"/>
<dbReference type="Pfam" id="PF06273">
    <property type="entry name" value="eIF-4B"/>
    <property type="match status" value="1"/>
</dbReference>
<feature type="region of interest" description="Disordered" evidence="1">
    <location>
        <begin position="360"/>
        <end position="385"/>
    </location>
</feature>
<evidence type="ECO:0000313" key="2">
    <source>
        <dbReference type="EMBL" id="KAG8058861.1"/>
    </source>
</evidence>
<accession>A0A8J5VG71</accession>
<dbReference type="InterPro" id="IPR010433">
    <property type="entry name" value="EIF-4B_pln"/>
</dbReference>
<proteinExistence type="predicted"/>
<protein>
    <recommendedName>
        <fullName evidence="4">Eukaryotic translation initiation factor 4B3</fullName>
    </recommendedName>
</protein>
<keyword evidence="3" id="KW-1185">Reference proteome</keyword>
<dbReference type="PANTHER" id="PTHR32091:SF17">
    <property type="entry name" value="EUKARYOTIC TRANSLATION INITIATION FACTOR 4B3"/>
    <property type="match status" value="1"/>
</dbReference>
<comment type="caution">
    <text evidence="2">The sequence shown here is derived from an EMBL/GenBank/DDBJ whole genome shotgun (WGS) entry which is preliminary data.</text>
</comment>
<name>A0A8J5VG71_ZIZPA</name>
<evidence type="ECO:0008006" key="4">
    <source>
        <dbReference type="Google" id="ProtNLM"/>
    </source>
</evidence>
<dbReference type="GO" id="GO:0003729">
    <property type="term" value="F:mRNA binding"/>
    <property type="evidence" value="ECO:0007669"/>
    <property type="project" value="TreeGrafter"/>
</dbReference>